<accession>G7JNA0</accession>
<evidence type="ECO:0000256" key="1">
    <source>
        <dbReference type="SAM" id="MobiDB-lite"/>
    </source>
</evidence>
<gene>
    <name evidence="3" type="ordered locus">MTR_4g057300</name>
</gene>
<dbReference type="Pfam" id="PF21056">
    <property type="entry name" value="ZSWIM1-3_RNaseH-like"/>
    <property type="match status" value="1"/>
</dbReference>
<dbReference type="InterPro" id="IPR048324">
    <property type="entry name" value="ZSWIM1-3_RNaseH-like"/>
</dbReference>
<dbReference type="EMBL" id="CM001220">
    <property type="protein sequence ID" value="AES88530.2"/>
    <property type="molecule type" value="Genomic_DNA"/>
</dbReference>
<evidence type="ECO:0000313" key="4">
    <source>
        <dbReference type="EnsemblPlants" id="AES88530"/>
    </source>
</evidence>
<feature type="compositionally biased region" description="Polar residues" evidence="1">
    <location>
        <begin position="294"/>
        <end position="317"/>
    </location>
</feature>
<proteinExistence type="predicted"/>
<feature type="domain" description="ZSWIM1/3 RNaseH-like" evidence="2">
    <location>
        <begin position="141"/>
        <end position="197"/>
    </location>
</feature>
<dbReference type="AlphaFoldDB" id="G7JNA0"/>
<evidence type="ECO:0000313" key="5">
    <source>
        <dbReference type="Proteomes" id="UP000002051"/>
    </source>
</evidence>
<dbReference type="EnsemblPlants" id="AES88530">
    <property type="protein sequence ID" value="AES88530"/>
    <property type="gene ID" value="MTR_4g057300"/>
</dbReference>
<evidence type="ECO:0000313" key="3">
    <source>
        <dbReference type="EMBL" id="AES88530.2"/>
    </source>
</evidence>
<feature type="region of interest" description="Disordered" evidence="1">
    <location>
        <begin position="267"/>
        <end position="317"/>
    </location>
</feature>
<protein>
    <recommendedName>
        <fullName evidence="2">ZSWIM1/3 RNaseH-like domain-containing protein</fullName>
    </recommendedName>
</protein>
<organism evidence="3 5">
    <name type="scientific">Medicago truncatula</name>
    <name type="common">Barrel medic</name>
    <name type="synonym">Medicago tribuloides</name>
    <dbReference type="NCBI Taxonomy" id="3880"/>
    <lineage>
        <taxon>Eukaryota</taxon>
        <taxon>Viridiplantae</taxon>
        <taxon>Streptophyta</taxon>
        <taxon>Embryophyta</taxon>
        <taxon>Tracheophyta</taxon>
        <taxon>Spermatophyta</taxon>
        <taxon>Magnoliopsida</taxon>
        <taxon>eudicotyledons</taxon>
        <taxon>Gunneridae</taxon>
        <taxon>Pentapetalae</taxon>
        <taxon>rosids</taxon>
        <taxon>fabids</taxon>
        <taxon>Fabales</taxon>
        <taxon>Fabaceae</taxon>
        <taxon>Papilionoideae</taxon>
        <taxon>50 kb inversion clade</taxon>
        <taxon>NPAAA clade</taxon>
        <taxon>Hologalegina</taxon>
        <taxon>IRL clade</taxon>
        <taxon>Trifolieae</taxon>
        <taxon>Medicago</taxon>
    </lineage>
</organism>
<dbReference type="PaxDb" id="3880-AES88530"/>
<name>G7JNA0_MEDTR</name>
<dbReference type="PANTHER" id="PTHR31569">
    <property type="entry name" value="SWIM-TYPE DOMAIN-CONTAINING PROTEIN"/>
    <property type="match status" value="1"/>
</dbReference>
<dbReference type="HOGENOM" id="CLU_805028_0_0_1"/>
<reference evidence="3 5" key="1">
    <citation type="journal article" date="2011" name="Nature">
        <title>The Medicago genome provides insight into the evolution of rhizobial symbioses.</title>
        <authorList>
            <person name="Young N.D."/>
            <person name="Debelle F."/>
            <person name="Oldroyd G.E."/>
            <person name="Geurts R."/>
            <person name="Cannon S.B."/>
            <person name="Udvardi M.K."/>
            <person name="Benedito V.A."/>
            <person name="Mayer K.F."/>
            <person name="Gouzy J."/>
            <person name="Schoof H."/>
            <person name="Van de Peer Y."/>
            <person name="Proost S."/>
            <person name="Cook D.R."/>
            <person name="Meyers B.C."/>
            <person name="Spannagl M."/>
            <person name="Cheung F."/>
            <person name="De Mita S."/>
            <person name="Krishnakumar V."/>
            <person name="Gundlach H."/>
            <person name="Zhou S."/>
            <person name="Mudge J."/>
            <person name="Bharti A.K."/>
            <person name="Murray J.D."/>
            <person name="Naoumkina M.A."/>
            <person name="Rosen B."/>
            <person name="Silverstein K.A."/>
            <person name="Tang H."/>
            <person name="Rombauts S."/>
            <person name="Zhao P.X."/>
            <person name="Zhou P."/>
            <person name="Barbe V."/>
            <person name="Bardou P."/>
            <person name="Bechner M."/>
            <person name="Bellec A."/>
            <person name="Berger A."/>
            <person name="Berges H."/>
            <person name="Bidwell S."/>
            <person name="Bisseling T."/>
            <person name="Choisne N."/>
            <person name="Couloux A."/>
            <person name="Denny R."/>
            <person name="Deshpande S."/>
            <person name="Dai X."/>
            <person name="Doyle J.J."/>
            <person name="Dudez A.M."/>
            <person name="Farmer A.D."/>
            <person name="Fouteau S."/>
            <person name="Franken C."/>
            <person name="Gibelin C."/>
            <person name="Gish J."/>
            <person name="Goldstein S."/>
            <person name="Gonzalez A.J."/>
            <person name="Green P.J."/>
            <person name="Hallab A."/>
            <person name="Hartog M."/>
            <person name="Hua A."/>
            <person name="Humphray S.J."/>
            <person name="Jeong D.H."/>
            <person name="Jing Y."/>
            <person name="Jocker A."/>
            <person name="Kenton S.M."/>
            <person name="Kim D.J."/>
            <person name="Klee K."/>
            <person name="Lai H."/>
            <person name="Lang C."/>
            <person name="Lin S."/>
            <person name="Macmil S.L."/>
            <person name="Magdelenat G."/>
            <person name="Matthews L."/>
            <person name="McCorrison J."/>
            <person name="Monaghan E.L."/>
            <person name="Mun J.H."/>
            <person name="Najar F.Z."/>
            <person name="Nicholson C."/>
            <person name="Noirot C."/>
            <person name="O'Bleness M."/>
            <person name="Paule C.R."/>
            <person name="Poulain J."/>
            <person name="Prion F."/>
            <person name="Qin B."/>
            <person name="Qu C."/>
            <person name="Retzel E.F."/>
            <person name="Riddle C."/>
            <person name="Sallet E."/>
            <person name="Samain S."/>
            <person name="Samson N."/>
            <person name="Sanders I."/>
            <person name="Saurat O."/>
            <person name="Scarpelli C."/>
            <person name="Schiex T."/>
            <person name="Segurens B."/>
            <person name="Severin A.J."/>
            <person name="Sherrier D.J."/>
            <person name="Shi R."/>
            <person name="Sims S."/>
            <person name="Singer S.R."/>
            <person name="Sinharoy S."/>
            <person name="Sterck L."/>
            <person name="Viollet A."/>
            <person name="Wang B.B."/>
            <person name="Wang K."/>
            <person name="Wang M."/>
            <person name="Wang X."/>
            <person name="Warfsmann J."/>
            <person name="Weissenbach J."/>
            <person name="White D.D."/>
            <person name="White J.D."/>
            <person name="Wiley G.B."/>
            <person name="Wincker P."/>
            <person name="Xing Y."/>
            <person name="Yang L."/>
            <person name="Yao Z."/>
            <person name="Ying F."/>
            <person name="Zhai J."/>
            <person name="Zhou L."/>
            <person name="Zuber A."/>
            <person name="Denarie J."/>
            <person name="Dixon R.A."/>
            <person name="May G.D."/>
            <person name="Schwartz D.C."/>
            <person name="Rogers J."/>
            <person name="Quetier F."/>
            <person name="Town C.D."/>
            <person name="Roe B.A."/>
        </authorList>
    </citation>
    <scope>NUCLEOTIDE SEQUENCE [LARGE SCALE GENOMIC DNA]</scope>
    <source>
        <strain evidence="3">A17</strain>
        <strain evidence="4 5">cv. Jemalong A17</strain>
    </source>
</reference>
<dbReference type="Proteomes" id="UP000002051">
    <property type="component" value="Chromosome 4"/>
</dbReference>
<sequence length="345" mass="39334">MLKLVCERSGEHKVPKKSLKHEATGSRKCGCLFKLRGYVVKEENTWKLAIFNCVHNHEMLPYLVGNLLTGRLMENDKEIVRDLTKSSVKSKNILTNLKGKRKEFMENIKQVYNERHKFKKAKRGNLTEMQFLISKLEENKYVYFIREKCDSDTIQDIFWTHPQSVKFFNNFPTVLIIDSTYKTNVNMMSLFEIVGFTSTDMTYSVGPALTMATTNRVEGAHGIVKEYLTTSKGDLGVESYSGTSPKSPIPNETTNQRGFAVVSVSGDHNDVTTSKKGTNQRSQEKKFKSKPKVASTSQIPSSWETIDSQFPDSQSSPKKVFTTKTIQFCVILLKKQMKNRSSFRT</sequence>
<accession>A0A0C3WX12</accession>
<dbReference type="eggNOG" id="ENOG502QQB8">
    <property type="taxonomic scope" value="Eukaryota"/>
</dbReference>
<reference evidence="4" key="3">
    <citation type="submission" date="2015-04" db="UniProtKB">
        <authorList>
            <consortium name="EnsemblPlants"/>
        </authorList>
    </citation>
    <scope>IDENTIFICATION</scope>
    <source>
        <strain evidence="4">cv. Jemalong A17</strain>
    </source>
</reference>
<reference evidence="3 5" key="2">
    <citation type="journal article" date="2014" name="BMC Genomics">
        <title>An improved genome release (version Mt4.0) for the model legume Medicago truncatula.</title>
        <authorList>
            <person name="Tang H."/>
            <person name="Krishnakumar V."/>
            <person name="Bidwell S."/>
            <person name="Rosen B."/>
            <person name="Chan A."/>
            <person name="Zhou S."/>
            <person name="Gentzbittel L."/>
            <person name="Childs K.L."/>
            <person name="Yandell M."/>
            <person name="Gundlach H."/>
            <person name="Mayer K.F."/>
            <person name="Schwartz D.C."/>
            <person name="Town C.D."/>
        </authorList>
    </citation>
    <scope>GENOME REANNOTATION</scope>
    <source>
        <strain evidence="4 5">cv. Jemalong A17</strain>
    </source>
</reference>
<dbReference type="InterPro" id="IPR052579">
    <property type="entry name" value="Zinc_finger_SWIM"/>
</dbReference>
<evidence type="ECO:0000259" key="2">
    <source>
        <dbReference type="Pfam" id="PF21056"/>
    </source>
</evidence>
<keyword evidence="5" id="KW-1185">Reference proteome</keyword>
<feature type="compositionally biased region" description="Polar residues" evidence="1">
    <location>
        <begin position="271"/>
        <end position="281"/>
    </location>
</feature>
<dbReference type="PANTHER" id="PTHR31569:SF4">
    <property type="entry name" value="SWIM-TYPE DOMAIN-CONTAINING PROTEIN"/>
    <property type="match status" value="1"/>
</dbReference>